<dbReference type="PROSITE" id="PS51352">
    <property type="entry name" value="THIOREDOXIN_2"/>
    <property type="match status" value="1"/>
</dbReference>
<evidence type="ECO:0000313" key="9">
    <source>
        <dbReference type="Proteomes" id="UP001200537"/>
    </source>
</evidence>
<protein>
    <submittedName>
        <fullName evidence="8">Co-chaperone YbbN</fullName>
    </submittedName>
</protein>
<evidence type="ECO:0000256" key="3">
    <source>
        <dbReference type="ARBA" id="ARBA00022982"/>
    </source>
</evidence>
<evidence type="ECO:0000256" key="4">
    <source>
        <dbReference type="ARBA" id="ARBA00023157"/>
    </source>
</evidence>
<dbReference type="PANTHER" id="PTHR45663">
    <property type="entry name" value="GEO12009P1"/>
    <property type="match status" value="1"/>
</dbReference>
<accession>A0AAJ1EXX9</accession>
<dbReference type="CDD" id="cd02956">
    <property type="entry name" value="ybbN"/>
    <property type="match status" value="1"/>
</dbReference>
<dbReference type="EMBL" id="JAKNHJ010000005">
    <property type="protein sequence ID" value="MCG4617631.1"/>
    <property type="molecule type" value="Genomic_DNA"/>
</dbReference>
<evidence type="ECO:0000259" key="7">
    <source>
        <dbReference type="PROSITE" id="PS51352"/>
    </source>
</evidence>
<keyword evidence="4" id="KW-1015">Disulfide bond</keyword>
<evidence type="ECO:0000256" key="1">
    <source>
        <dbReference type="ARBA" id="ARBA00008987"/>
    </source>
</evidence>
<dbReference type="Pfam" id="PF00085">
    <property type="entry name" value="Thioredoxin"/>
    <property type="match status" value="1"/>
</dbReference>
<dbReference type="AlphaFoldDB" id="A0AAJ1EXX9"/>
<proteinExistence type="inferred from homology"/>
<dbReference type="Proteomes" id="UP001200537">
    <property type="component" value="Unassembled WGS sequence"/>
</dbReference>
<keyword evidence="5" id="KW-0676">Redox-active center</keyword>
<dbReference type="GO" id="GO:0005737">
    <property type="term" value="C:cytoplasm"/>
    <property type="evidence" value="ECO:0007669"/>
    <property type="project" value="TreeGrafter"/>
</dbReference>
<dbReference type="SUPFAM" id="SSF52833">
    <property type="entry name" value="Thioredoxin-like"/>
    <property type="match status" value="1"/>
</dbReference>
<dbReference type="Gene3D" id="1.25.40.10">
    <property type="entry name" value="Tetratricopeptide repeat domain"/>
    <property type="match status" value="1"/>
</dbReference>
<dbReference type="InterPro" id="IPR011990">
    <property type="entry name" value="TPR-like_helical_dom_sf"/>
</dbReference>
<dbReference type="GO" id="GO:0006950">
    <property type="term" value="P:response to stress"/>
    <property type="evidence" value="ECO:0007669"/>
    <property type="project" value="UniProtKB-ARBA"/>
</dbReference>
<feature type="domain" description="Thioredoxin" evidence="7">
    <location>
        <begin position="45"/>
        <end position="160"/>
    </location>
</feature>
<sequence>MAQTHGAVDLSQFAAKTATDSQPGLADNPAVSEAPANAGSRRHQSSGAVVAGPFIRDADDGTFEEVTETSLKVPVIIDLWAPWCGPCKQLGPILEELAREYQGRFQLVKINVDDSPQLAQAFQAQSIPMVVALIGGRPAPLFQGAQPKAQIKPLIDQVLQIAGQAGLTGVMAGEADSSQEDPRTEEEKAVEALVEAGDYPEAMKQAQKLLRNRPEESSRYQALVDKVSIAQRLQTEEGQDDSDPLVLADRFFQAGNEPQAFDLLLSLIAKSADEERDEYRQRLLELFRLSRNPEAVKLARQRLSRLLF</sequence>
<dbReference type="GO" id="GO:0015035">
    <property type="term" value="F:protein-disulfide reductase activity"/>
    <property type="evidence" value="ECO:0007669"/>
    <property type="project" value="TreeGrafter"/>
</dbReference>
<evidence type="ECO:0000256" key="5">
    <source>
        <dbReference type="ARBA" id="ARBA00023284"/>
    </source>
</evidence>
<comment type="similarity">
    <text evidence="1">Belongs to the thioredoxin family.</text>
</comment>
<dbReference type="InterPro" id="IPR017937">
    <property type="entry name" value="Thioredoxin_CS"/>
</dbReference>
<dbReference type="PROSITE" id="PS00194">
    <property type="entry name" value="THIOREDOXIN_1"/>
    <property type="match status" value="1"/>
</dbReference>
<dbReference type="PANTHER" id="PTHR45663:SF11">
    <property type="entry name" value="GEO12009P1"/>
    <property type="match status" value="1"/>
</dbReference>
<gene>
    <name evidence="8" type="ORF">L0M99_03855</name>
</gene>
<dbReference type="Gene3D" id="3.40.30.10">
    <property type="entry name" value="Glutaredoxin"/>
    <property type="match status" value="1"/>
</dbReference>
<dbReference type="RefSeq" id="WP_024058396.1">
    <property type="nucleotide sequence ID" value="NZ_JAGZVZ010000008.1"/>
</dbReference>
<organism evidence="8 9">
    <name type="scientific">Varibaculum cambriense</name>
    <dbReference type="NCBI Taxonomy" id="184870"/>
    <lineage>
        <taxon>Bacteria</taxon>
        <taxon>Bacillati</taxon>
        <taxon>Actinomycetota</taxon>
        <taxon>Actinomycetes</taxon>
        <taxon>Actinomycetales</taxon>
        <taxon>Actinomycetaceae</taxon>
        <taxon>Varibaculum</taxon>
    </lineage>
</organism>
<reference evidence="8" key="1">
    <citation type="submission" date="2022-01" db="EMBL/GenBank/DDBJ databases">
        <title>Collection of gut derived symbiotic bacterial strains cultured from healthy donors.</title>
        <authorList>
            <person name="Lin H."/>
            <person name="Kohout C."/>
            <person name="Waligurski E."/>
            <person name="Pamer E.G."/>
        </authorList>
    </citation>
    <scope>NUCLEOTIDE SEQUENCE</scope>
    <source>
        <strain evidence="8">DFI.7.46</strain>
    </source>
</reference>
<keyword evidence="3" id="KW-0249">Electron transport</keyword>
<feature type="region of interest" description="Disordered" evidence="6">
    <location>
        <begin position="18"/>
        <end position="45"/>
    </location>
</feature>
<dbReference type="InterPro" id="IPR036249">
    <property type="entry name" value="Thioredoxin-like_sf"/>
</dbReference>
<evidence type="ECO:0000256" key="6">
    <source>
        <dbReference type="SAM" id="MobiDB-lite"/>
    </source>
</evidence>
<dbReference type="InterPro" id="IPR013766">
    <property type="entry name" value="Thioredoxin_domain"/>
</dbReference>
<comment type="caution">
    <text evidence="8">The sequence shown here is derived from an EMBL/GenBank/DDBJ whole genome shotgun (WGS) entry which is preliminary data.</text>
</comment>
<evidence type="ECO:0000313" key="8">
    <source>
        <dbReference type="EMBL" id="MCG4617631.1"/>
    </source>
</evidence>
<keyword evidence="2" id="KW-0813">Transport</keyword>
<dbReference type="Pfam" id="PF14561">
    <property type="entry name" value="TPR_20"/>
    <property type="match status" value="1"/>
</dbReference>
<evidence type="ECO:0000256" key="2">
    <source>
        <dbReference type="ARBA" id="ARBA00022448"/>
    </source>
</evidence>
<name>A0AAJ1EXX9_9ACTO</name>